<proteinExistence type="predicted"/>
<sequence>MSGNLECGAKILAKAPIVIQPPQRDDNETLQEWVYRALRQAIMTGHFVPGHSVTIRGVAEMLNVSLMPVREALRRLVAERALELLSNRRVTVPKMTPSKLEELASARIALESLAAVRALPAINDELLQTLRALDEEVDQALHDGDVTTYLQKNQAFHLTLYRAGDSQVLIPLIESLWLQFGPFMRMVLGRIGVSYVLDRHAEALKAIERKDPLALRLAIEGDIRDGMGSLSQEELLANARDN</sequence>
<dbReference type="OrthoDB" id="9799812at2"/>
<dbReference type="InterPro" id="IPR036390">
    <property type="entry name" value="WH_DNA-bd_sf"/>
</dbReference>
<dbReference type="InterPro" id="IPR011711">
    <property type="entry name" value="GntR_C"/>
</dbReference>
<comment type="caution">
    <text evidence="5">The sequence shown here is derived from an EMBL/GenBank/DDBJ whole genome shotgun (WGS) entry which is preliminary data.</text>
</comment>
<dbReference type="InterPro" id="IPR036388">
    <property type="entry name" value="WH-like_DNA-bd_sf"/>
</dbReference>
<keyword evidence="3" id="KW-0804">Transcription</keyword>
<dbReference type="PANTHER" id="PTHR43537">
    <property type="entry name" value="TRANSCRIPTIONAL REGULATOR, GNTR FAMILY"/>
    <property type="match status" value="1"/>
</dbReference>
<dbReference type="InterPro" id="IPR000524">
    <property type="entry name" value="Tscrpt_reg_HTH_GntR"/>
</dbReference>
<dbReference type="SUPFAM" id="SSF48008">
    <property type="entry name" value="GntR ligand-binding domain-like"/>
    <property type="match status" value="1"/>
</dbReference>
<dbReference type="InterPro" id="IPR008920">
    <property type="entry name" value="TF_FadR/GntR_C"/>
</dbReference>
<dbReference type="PANTHER" id="PTHR43537:SF39">
    <property type="entry name" value="HTH-TYPE TRANSCRIPTIONAL REGULATOR MCBR"/>
    <property type="match status" value="1"/>
</dbReference>
<dbReference type="GO" id="GO:0003700">
    <property type="term" value="F:DNA-binding transcription factor activity"/>
    <property type="evidence" value="ECO:0007669"/>
    <property type="project" value="InterPro"/>
</dbReference>
<protein>
    <submittedName>
        <fullName evidence="5">GntR family transcriptional regulator</fullName>
    </submittedName>
</protein>
<dbReference type="SMART" id="SM00345">
    <property type="entry name" value="HTH_GNTR"/>
    <property type="match status" value="1"/>
</dbReference>
<dbReference type="Pfam" id="PF07729">
    <property type="entry name" value="FCD"/>
    <property type="match status" value="1"/>
</dbReference>
<dbReference type="Gene3D" id="1.20.120.530">
    <property type="entry name" value="GntR ligand-binding domain-like"/>
    <property type="match status" value="1"/>
</dbReference>
<accession>A0A2S5KSI7</accession>
<evidence type="ECO:0000256" key="1">
    <source>
        <dbReference type="ARBA" id="ARBA00023015"/>
    </source>
</evidence>
<dbReference type="GO" id="GO:0003677">
    <property type="term" value="F:DNA binding"/>
    <property type="evidence" value="ECO:0007669"/>
    <property type="project" value="UniProtKB-KW"/>
</dbReference>
<keyword evidence="1" id="KW-0805">Transcription regulation</keyword>
<evidence type="ECO:0000256" key="2">
    <source>
        <dbReference type="ARBA" id="ARBA00023125"/>
    </source>
</evidence>
<evidence type="ECO:0000313" key="6">
    <source>
        <dbReference type="Proteomes" id="UP000238196"/>
    </source>
</evidence>
<name>A0A2S5KSI7_9PROT</name>
<organism evidence="5 6">
    <name type="scientific">Proteobacteria bacterium 228</name>
    <dbReference type="NCBI Taxonomy" id="2083153"/>
    <lineage>
        <taxon>Bacteria</taxon>
        <taxon>Pseudomonadati</taxon>
        <taxon>Pseudomonadota</taxon>
    </lineage>
</organism>
<dbReference type="AlphaFoldDB" id="A0A2S5KSI7"/>
<reference evidence="5 6" key="1">
    <citation type="submission" date="2018-02" db="EMBL/GenBank/DDBJ databases">
        <title>novel marine gammaproteobacteria from coastal saline agro ecosystem.</title>
        <authorList>
            <person name="Krishnan R."/>
            <person name="Ramesh Kumar N."/>
        </authorList>
    </citation>
    <scope>NUCLEOTIDE SEQUENCE [LARGE SCALE GENOMIC DNA]</scope>
    <source>
        <strain evidence="5 6">228</strain>
    </source>
</reference>
<dbReference type="SMART" id="SM00895">
    <property type="entry name" value="FCD"/>
    <property type="match status" value="1"/>
</dbReference>
<dbReference type="Proteomes" id="UP000238196">
    <property type="component" value="Unassembled WGS sequence"/>
</dbReference>
<dbReference type="Gene3D" id="1.10.10.10">
    <property type="entry name" value="Winged helix-like DNA-binding domain superfamily/Winged helix DNA-binding domain"/>
    <property type="match status" value="1"/>
</dbReference>
<dbReference type="Pfam" id="PF00392">
    <property type="entry name" value="GntR"/>
    <property type="match status" value="1"/>
</dbReference>
<evidence type="ECO:0000313" key="5">
    <source>
        <dbReference type="EMBL" id="PPC77489.1"/>
    </source>
</evidence>
<dbReference type="SUPFAM" id="SSF46785">
    <property type="entry name" value="Winged helix' DNA-binding domain"/>
    <property type="match status" value="1"/>
</dbReference>
<dbReference type="PROSITE" id="PS50949">
    <property type="entry name" value="HTH_GNTR"/>
    <property type="match status" value="1"/>
</dbReference>
<gene>
    <name evidence="5" type="ORF">C4K68_10320</name>
</gene>
<feature type="domain" description="HTH gntR-type" evidence="4">
    <location>
        <begin position="28"/>
        <end position="95"/>
    </location>
</feature>
<evidence type="ECO:0000256" key="3">
    <source>
        <dbReference type="ARBA" id="ARBA00023163"/>
    </source>
</evidence>
<evidence type="ECO:0000259" key="4">
    <source>
        <dbReference type="PROSITE" id="PS50949"/>
    </source>
</evidence>
<dbReference type="EMBL" id="PRLP01000033">
    <property type="protein sequence ID" value="PPC77489.1"/>
    <property type="molecule type" value="Genomic_DNA"/>
</dbReference>
<keyword evidence="2" id="KW-0238">DNA-binding</keyword>